<feature type="binding site" evidence="7">
    <location>
        <position position="402"/>
    </location>
    <ligand>
        <name>phosphoenolpyruvate</name>
        <dbReference type="ChEBI" id="CHEBI:58702"/>
    </ligand>
</feature>
<comment type="pathway">
    <text evidence="1 7">Metabolic intermediate biosynthesis; chorismate biosynthesis; chorismate from D-erythrose 4-phosphate and phosphoenolpyruvate: step 6/7.</text>
</comment>
<dbReference type="GO" id="GO:0005737">
    <property type="term" value="C:cytoplasm"/>
    <property type="evidence" value="ECO:0007669"/>
    <property type="project" value="UniProtKB-SubCell"/>
</dbReference>
<comment type="similarity">
    <text evidence="2 7">Belongs to the EPSP synthase family.</text>
</comment>
<keyword evidence="3 7" id="KW-0028">Amino-acid biosynthesis</keyword>
<feature type="binding site" evidence="7">
    <location>
        <position position="193"/>
    </location>
    <ligand>
        <name>3-phosphoshikimate</name>
        <dbReference type="ChEBI" id="CHEBI:145989"/>
    </ligand>
</feature>
<organism evidence="9 10">
    <name type="scientific">Lentihominibacter faecis</name>
    <dbReference type="NCBI Taxonomy" id="2764712"/>
    <lineage>
        <taxon>Bacteria</taxon>
        <taxon>Bacillati</taxon>
        <taxon>Bacillota</taxon>
        <taxon>Clostridia</taxon>
        <taxon>Peptostreptococcales</taxon>
        <taxon>Anaerovoracaceae</taxon>
        <taxon>Lentihominibacter</taxon>
    </lineage>
</organism>
<evidence type="ECO:0000256" key="3">
    <source>
        <dbReference type="ARBA" id="ARBA00022605"/>
    </source>
</evidence>
<feature type="binding site" evidence="7">
    <location>
        <position position="195"/>
    </location>
    <ligand>
        <name>phosphoenolpyruvate</name>
        <dbReference type="ChEBI" id="CHEBI:58702"/>
    </ligand>
</feature>
<feature type="binding site" evidence="7">
    <location>
        <position position="195"/>
    </location>
    <ligand>
        <name>3-phosphoshikimate</name>
        <dbReference type="ChEBI" id="CHEBI:145989"/>
    </ligand>
</feature>
<evidence type="ECO:0000256" key="5">
    <source>
        <dbReference type="ARBA" id="ARBA00023141"/>
    </source>
</evidence>
<dbReference type="CDD" id="cd01556">
    <property type="entry name" value="EPSP_synthase"/>
    <property type="match status" value="1"/>
</dbReference>
<comment type="caution">
    <text evidence="7">Lacks conserved residue(s) required for the propagation of feature annotation.</text>
</comment>
<dbReference type="GO" id="GO:0003866">
    <property type="term" value="F:3-phosphoshikimate 1-carboxyvinyltransferase activity"/>
    <property type="evidence" value="ECO:0007669"/>
    <property type="project" value="UniProtKB-UniRule"/>
</dbReference>
<dbReference type="SUPFAM" id="SSF55205">
    <property type="entry name" value="EPT/RTPC-like"/>
    <property type="match status" value="2"/>
</dbReference>
<dbReference type="PANTHER" id="PTHR21090">
    <property type="entry name" value="AROM/DEHYDROQUINATE SYNTHASE"/>
    <property type="match status" value="1"/>
</dbReference>
<feature type="domain" description="Enolpyruvate transferase" evidence="8">
    <location>
        <begin position="177"/>
        <end position="244"/>
    </location>
</feature>
<feature type="binding site" evidence="7">
    <location>
        <position position="459"/>
    </location>
    <ligand>
        <name>phosphoenolpyruvate</name>
        <dbReference type="ChEBI" id="CHEBI:58702"/>
    </ligand>
</feature>
<reference evidence="9" key="1">
    <citation type="submission" date="2020-08" db="EMBL/GenBank/DDBJ databases">
        <authorList>
            <person name="Liu C."/>
            <person name="Sun Q."/>
        </authorList>
    </citation>
    <scope>NUCLEOTIDE SEQUENCE</scope>
    <source>
        <strain evidence="9">BX16</strain>
    </source>
</reference>
<dbReference type="InterPro" id="IPR023193">
    <property type="entry name" value="EPSP_synthase_CS"/>
</dbReference>
<dbReference type="Gene3D" id="3.65.10.10">
    <property type="entry name" value="Enolpyruvate transferase domain"/>
    <property type="match status" value="2"/>
</dbReference>
<dbReference type="GO" id="GO:0009073">
    <property type="term" value="P:aromatic amino acid family biosynthetic process"/>
    <property type="evidence" value="ECO:0007669"/>
    <property type="project" value="UniProtKB-KW"/>
</dbReference>
<evidence type="ECO:0000259" key="8">
    <source>
        <dbReference type="Pfam" id="PF00275"/>
    </source>
</evidence>
<evidence type="ECO:0000313" key="9">
    <source>
        <dbReference type="EMBL" id="MBC5999203.1"/>
    </source>
</evidence>
<sequence>MKIKITPQQLNGTIEAIPSKSHAHRLLIAQKLASLQGCGQEIPLVIPTFSEDIDATKGCLAQLDQKLPCFDCRESGSTIRFMIPVAMALKDEAVFTGSGKLPHRPLSPLKEEMERHGCKFEMLTTSAQEAAKPSANAVDTSNTGCSGSTVDTANTSCFGNTVDPASGRGITSKICRIQGRLQPGEYRLAGNISSQFITGLLFALPLLDGDSSLQLTTKLESAGYVDLTLQVLRKFGIKIREVREKIAEAEQTAFQKCKEAAPSESSDTPDSSSENHLIRYEIPGNQIYREPAGLKVEGDWSNAAFWLVAGALGGDITCTGLDPDSTQRDKEIITVLEKMGAKIERKNTSYHIAGNGVPLHGETVSAAQFPDLVPVMAVAMTGASGTSTITDAQRLRIKESDRLATVCDFLTILGTDIRQTKDGLVIDKNNDRTIPSGPAAHCPAPSLCGGTVSSHNDHRIAMAAAVASCRADGPVIITGAEAVKKSYPNFFTDFTKLGGKIEILED</sequence>
<keyword evidence="10" id="KW-1185">Reference proteome</keyword>
<comment type="caution">
    <text evidence="9">The sequence shown here is derived from an EMBL/GenBank/DDBJ whole genome shotgun (WGS) entry which is preliminary data.</text>
</comment>
<evidence type="ECO:0000256" key="4">
    <source>
        <dbReference type="ARBA" id="ARBA00022679"/>
    </source>
</evidence>
<proteinExistence type="inferred from homology"/>
<feature type="binding site" evidence="7">
    <location>
        <position position="25"/>
    </location>
    <ligand>
        <name>3-phosphoshikimate</name>
        <dbReference type="ChEBI" id="CHEBI:145989"/>
    </ligand>
</feature>
<keyword evidence="5 7" id="KW-0057">Aromatic amino acid biosynthesis</keyword>
<feature type="binding site" evidence="7">
    <location>
        <position position="221"/>
    </location>
    <ligand>
        <name>3-phosphoshikimate</name>
        <dbReference type="ChEBI" id="CHEBI:145989"/>
    </ligand>
</feature>
<comment type="subcellular location">
    <subcellularLocation>
        <location evidence="7">Cytoplasm</location>
    </subcellularLocation>
</comment>
<name>A0A923NAJ8_9FIRM</name>
<comment type="subunit">
    <text evidence="7">Monomer.</text>
</comment>
<accession>A0A923NAJ8</accession>
<dbReference type="InterPro" id="IPR001986">
    <property type="entry name" value="Enolpyruvate_Tfrase_dom"/>
</dbReference>
<feature type="binding site" evidence="7">
    <location>
        <position position="194"/>
    </location>
    <ligand>
        <name>3-phosphoshikimate</name>
        <dbReference type="ChEBI" id="CHEBI:145989"/>
    </ligand>
</feature>
<dbReference type="RefSeq" id="WP_249286663.1">
    <property type="nucleotide sequence ID" value="NZ_JACRWC010000054.1"/>
</dbReference>
<comment type="function">
    <text evidence="7">Catalyzes the transfer of the enolpyruvyl moiety of phosphoenolpyruvate (PEP) to the 5-hydroxyl of shikimate-3-phosphate (S3P) to produce enolpyruvyl shikimate-3-phosphate and inorganic phosphate.</text>
</comment>
<dbReference type="InterPro" id="IPR006264">
    <property type="entry name" value="EPSP_synthase"/>
</dbReference>
<dbReference type="PROSITE" id="PS00885">
    <property type="entry name" value="EPSP_SYNTHASE_2"/>
    <property type="match status" value="1"/>
</dbReference>
<feature type="binding site" evidence="7">
    <location>
        <position position="21"/>
    </location>
    <ligand>
        <name>3-phosphoshikimate</name>
        <dbReference type="ChEBI" id="CHEBI:145989"/>
    </ligand>
</feature>
<feature type="binding site" evidence="7">
    <location>
        <position position="104"/>
    </location>
    <ligand>
        <name>phosphoenolpyruvate</name>
        <dbReference type="ChEBI" id="CHEBI:58702"/>
    </ligand>
</feature>
<feature type="binding site" evidence="7">
    <location>
        <position position="20"/>
    </location>
    <ligand>
        <name>phosphoenolpyruvate</name>
        <dbReference type="ChEBI" id="CHEBI:58702"/>
    </ligand>
</feature>
<keyword evidence="4 7" id="KW-0808">Transferase</keyword>
<evidence type="ECO:0000256" key="7">
    <source>
        <dbReference type="HAMAP-Rule" id="MF_00210"/>
    </source>
</evidence>
<dbReference type="InterPro" id="IPR036968">
    <property type="entry name" value="Enolpyruvate_Tfrase_sf"/>
</dbReference>
<feature type="binding site" evidence="7">
    <location>
        <position position="76"/>
    </location>
    <ligand>
        <name>phosphoenolpyruvate</name>
        <dbReference type="ChEBI" id="CHEBI:58702"/>
    </ligand>
</feature>
<dbReference type="GO" id="GO:0009423">
    <property type="term" value="P:chorismate biosynthetic process"/>
    <property type="evidence" value="ECO:0007669"/>
    <property type="project" value="UniProtKB-UniRule"/>
</dbReference>
<feature type="domain" description="Enolpyruvate transferase" evidence="8">
    <location>
        <begin position="280"/>
        <end position="492"/>
    </location>
</feature>
<evidence type="ECO:0000256" key="2">
    <source>
        <dbReference type="ARBA" id="ARBA00009948"/>
    </source>
</evidence>
<dbReference type="EMBL" id="JACRWC010000054">
    <property type="protein sequence ID" value="MBC5999203.1"/>
    <property type="molecule type" value="Genomic_DNA"/>
</dbReference>
<dbReference type="AlphaFoldDB" id="A0A923NAJ8"/>
<dbReference type="Proteomes" id="UP000644115">
    <property type="component" value="Unassembled WGS sequence"/>
</dbReference>
<dbReference type="InterPro" id="IPR013792">
    <property type="entry name" value="RNA3'P_cycl/enolpyr_Trfase_a/b"/>
</dbReference>
<comment type="catalytic activity">
    <reaction evidence="6">
        <text>3-phosphoshikimate + phosphoenolpyruvate = 5-O-(1-carboxyvinyl)-3-phosphoshikimate + phosphate</text>
        <dbReference type="Rhea" id="RHEA:21256"/>
        <dbReference type="ChEBI" id="CHEBI:43474"/>
        <dbReference type="ChEBI" id="CHEBI:57701"/>
        <dbReference type="ChEBI" id="CHEBI:58702"/>
        <dbReference type="ChEBI" id="CHEBI:145989"/>
        <dbReference type="EC" id="2.5.1.19"/>
    </reaction>
    <physiologicalReaction direction="left-to-right" evidence="6">
        <dbReference type="Rhea" id="RHEA:21257"/>
    </physiologicalReaction>
</comment>
<dbReference type="GO" id="GO:0008652">
    <property type="term" value="P:amino acid biosynthetic process"/>
    <property type="evidence" value="ECO:0007669"/>
    <property type="project" value="UniProtKB-KW"/>
</dbReference>
<dbReference type="PANTHER" id="PTHR21090:SF5">
    <property type="entry name" value="PENTAFUNCTIONAL AROM POLYPEPTIDE"/>
    <property type="match status" value="1"/>
</dbReference>
<evidence type="ECO:0000256" key="6">
    <source>
        <dbReference type="ARBA" id="ARBA00044633"/>
    </source>
</evidence>
<dbReference type="Pfam" id="PF00275">
    <property type="entry name" value="EPSP_synthase"/>
    <property type="match status" value="2"/>
</dbReference>
<feature type="binding site" evidence="7">
    <location>
        <position position="398"/>
    </location>
    <ligand>
        <name>3-phosphoshikimate</name>
        <dbReference type="ChEBI" id="CHEBI:145989"/>
    </ligand>
</feature>
<feature type="binding site" evidence="7">
    <location>
        <position position="20"/>
    </location>
    <ligand>
        <name>3-phosphoshikimate</name>
        <dbReference type="ChEBI" id="CHEBI:145989"/>
    </ligand>
</feature>
<evidence type="ECO:0000256" key="1">
    <source>
        <dbReference type="ARBA" id="ARBA00004811"/>
    </source>
</evidence>
<feature type="binding site" evidence="7">
    <location>
        <position position="371"/>
    </location>
    <ligand>
        <name>3-phosphoshikimate</name>
        <dbReference type="ChEBI" id="CHEBI:145989"/>
    </ligand>
</feature>
<feature type="binding site" evidence="7">
    <location>
        <position position="485"/>
    </location>
    <ligand>
        <name>phosphoenolpyruvate</name>
        <dbReference type="ChEBI" id="CHEBI:58702"/>
    </ligand>
</feature>
<gene>
    <name evidence="7" type="primary">aroA</name>
    <name evidence="9" type="ORF">H8876_04235</name>
</gene>
<dbReference type="EC" id="2.5.1.19" evidence="7"/>
<protein>
    <recommendedName>
        <fullName evidence="7">3-phosphoshikimate 1-carboxyvinyltransferase</fullName>
        <ecNumber evidence="7">2.5.1.19</ecNumber>
    </recommendedName>
    <alternativeName>
        <fullName evidence="7">5-enolpyruvylshikimate-3-phosphate synthase</fullName>
        <shortName evidence="7">EPSP synthase</shortName>
        <shortName evidence="7">EPSPS</shortName>
    </alternativeName>
</protein>
<evidence type="ECO:0000313" key="10">
    <source>
        <dbReference type="Proteomes" id="UP000644115"/>
    </source>
</evidence>
<feature type="active site" description="Proton acceptor" evidence="7">
    <location>
        <position position="371"/>
    </location>
</feature>
<dbReference type="HAMAP" id="MF_00210">
    <property type="entry name" value="EPSP_synth"/>
    <property type="match status" value="1"/>
</dbReference>
<keyword evidence="7" id="KW-0963">Cytoplasm</keyword>